<dbReference type="GO" id="GO:0003676">
    <property type="term" value="F:nucleic acid binding"/>
    <property type="evidence" value="ECO:0007669"/>
    <property type="project" value="InterPro"/>
</dbReference>
<protein>
    <submittedName>
        <fullName evidence="1">(salmon louse) hypothetical protein</fullName>
    </submittedName>
</protein>
<evidence type="ECO:0000313" key="2">
    <source>
        <dbReference type="Proteomes" id="UP000675881"/>
    </source>
</evidence>
<dbReference type="AlphaFoldDB" id="A0A7R8D2L5"/>
<proteinExistence type="predicted"/>
<dbReference type="InterPro" id="IPR004875">
    <property type="entry name" value="DDE_SF_endonuclease_dom"/>
</dbReference>
<keyword evidence="2" id="KW-1185">Reference proteome</keyword>
<accession>A0A7R8D2L5</accession>
<reference evidence="1" key="1">
    <citation type="submission" date="2021-02" db="EMBL/GenBank/DDBJ databases">
        <authorList>
            <person name="Bekaert M."/>
        </authorList>
    </citation>
    <scope>NUCLEOTIDE SEQUENCE</scope>
    <source>
        <strain evidence="1">IoA-00</strain>
    </source>
</reference>
<dbReference type="Proteomes" id="UP000675881">
    <property type="component" value="Chromosome 7"/>
</dbReference>
<dbReference type="Pfam" id="PF03184">
    <property type="entry name" value="DDE_1"/>
    <property type="match status" value="1"/>
</dbReference>
<dbReference type="EMBL" id="HG994586">
    <property type="protein sequence ID" value="CAF3006074.1"/>
    <property type="molecule type" value="Genomic_DNA"/>
</dbReference>
<organism evidence="1 2">
    <name type="scientific">Lepeophtheirus salmonis</name>
    <name type="common">Salmon louse</name>
    <name type="synonym">Caligus salmonis</name>
    <dbReference type="NCBI Taxonomy" id="72036"/>
    <lineage>
        <taxon>Eukaryota</taxon>
        <taxon>Metazoa</taxon>
        <taxon>Ecdysozoa</taxon>
        <taxon>Arthropoda</taxon>
        <taxon>Crustacea</taxon>
        <taxon>Multicrustacea</taxon>
        <taxon>Hexanauplia</taxon>
        <taxon>Copepoda</taxon>
        <taxon>Siphonostomatoida</taxon>
        <taxon>Caligidae</taxon>
        <taxon>Lepeophtheirus</taxon>
    </lineage>
</organism>
<name>A0A7R8D2L5_LEPSM</name>
<gene>
    <name evidence="1" type="ORF">LSAA_12896</name>
</gene>
<sequence>MYAKNEGTKNHPKCVITFSNVKAVFFPPNTTSHLQPMDAGIIQNVKLVYKMSMLRSILVAMDDCNTASELTKNITILDAIHWLENVWMRVEEATISKLYLKEGL</sequence>
<evidence type="ECO:0000313" key="1">
    <source>
        <dbReference type="EMBL" id="CAF3006074.1"/>
    </source>
</evidence>